<proteinExistence type="predicted"/>
<dbReference type="Proteomes" id="UP000238358">
    <property type="component" value="Chromosome"/>
</dbReference>
<accession>A0A2S0M7Y2</accession>
<gene>
    <name evidence="1" type="ORF">C6Y28_08135</name>
</gene>
<reference evidence="1 2" key="1">
    <citation type="journal article" date="2018" name="Genome Announc.">
        <title>Complete genomes of two Megasphaera elsdenii strains, NCIMB 702410 and ATCC 25940.</title>
        <authorList>
            <person name="Hatmaker E.A."/>
            <person name="O'Dell K."/>
            <person name="Riley L.A."/>
            <person name="Klingeman D.M."/>
            <person name="Guss A.M."/>
        </authorList>
    </citation>
    <scope>NUCLEOTIDE SEQUENCE [LARGE SCALE GENOMIC DNA]</scope>
    <source>
        <strain evidence="1 2">NCIMB702410</strain>
    </source>
</reference>
<dbReference type="RefSeq" id="WP_027895481.1">
    <property type="nucleotide sequence ID" value="NZ_CP027569.1"/>
</dbReference>
<organism evidence="1 2">
    <name type="scientific">Megasphaera elsdenii</name>
    <dbReference type="NCBI Taxonomy" id="907"/>
    <lineage>
        <taxon>Bacteria</taxon>
        <taxon>Bacillati</taxon>
        <taxon>Bacillota</taxon>
        <taxon>Negativicutes</taxon>
        <taxon>Veillonellales</taxon>
        <taxon>Veillonellaceae</taxon>
        <taxon>Megasphaera</taxon>
    </lineage>
</organism>
<name>A0A2S0M7Y2_MEGEL</name>
<evidence type="ECO:0000313" key="1">
    <source>
        <dbReference type="EMBL" id="AVO27574.1"/>
    </source>
</evidence>
<dbReference type="OrthoDB" id="9885823at2"/>
<dbReference type="EMBL" id="CP027569">
    <property type="protein sequence ID" value="AVO27574.1"/>
    <property type="molecule type" value="Genomic_DNA"/>
</dbReference>
<sequence>MTEQDKNVYLMLGTDAEKKRPSVVCGEVNNAIYAMKVVAESYGVVFSDAVIDQLYKELDEHLNRMQAP</sequence>
<protein>
    <submittedName>
        <fullName evidence="1">Uncharacterized protein</fullName>
    </submittedName>
</protein>
<dbReference type="AlphaFoldDB" id="A0A2S0M7Y2"/>
<evidence type="ECO:0000313" key="2">
    <source>
        <dbReference type="Proteomes" id="UP000238358"/>
    </source>
</evidence>